<evidence type="ECO:0000313" key="2">
    <source>
        <dbReference type="EMBL" id="RUQ89478.1"/>
    </source>
</evidence>
<dbReference type="Proteomes" id="UP000288012">
    <property type="component" value="Unassembled WGS sequence"/>
</dbReference>
<dbReference type="SUPFAM" id="SSF51695">
    <property type="entry name" value="PLC-like phosphodiesterases"/>
    <property type="match status" value="1"/>
</dbReference>
<dbReference type="GO" id="GO:0006629">
    <property type="term" value="P:lipid metabolic process"/>
    <property type="evidence" value="ECO:0007669"/>
    <property type="project" value="InterPro"/>
</dbReference>
<dbReference type="GO" id="GO:0008889">
    <property type="term" value="F:glycerophosphodiester phosphodiesterase activity"/>
    <property type="evidence" value="ECO:0007669"/>
    <property type="project" value="UniProtKB-EC"/>
</dbReference>
<name>A0A433JKN9_9GAMM</name>
<dbReference type="CDD" id="cd08562">
    <property type="entry name" value="GDPD_EcUgpQ_like"/>
    <property type="match status" value="1"/>
</dbReference>
<dbReference type="RefSeq" id="WP_127111146.1">
    <property type="nucleotide sequence ID" value="NZ_RZGR01000007.1"/>
</dbReference>
<evidence type="ECO:0000313" key="3">
    <source>
        <dbReference type="Proteomes" id="UP000288012"/>
    </source>
</evidence>
<accession>A0A433JKN9</accession>
<keyword evidence="2" id="KW-0378">Hydrolase</keyword>
<dbReference type="Pfam" id="PF03009">
    <property type="entry name" value="GDPD"/>
    <property type="match status" value="1"/>
</dbReference>
<dbReference type="PANTHER" id="PTHR46211:SF1">
    <property type="entry name" value="GLYCEROPHOSPHODIESTER PHOSPHODIESTERASE, CYTOPLASMIC"/>
    <property type="match status" value="1"/>
</dbReference>
<dbReference type="PANTHER" id="PTHR46211">
    <property type="entry name" value="GLYCEROPHOSPHORYL DIESTER PHOSPHODIESTERASE"/>
    <property type="match status" value="1"/>
</dbReference>
<reference evidence="2 3" key="1">
    <citation type="submission" date="2018-12" db="EMBL/GenBank/DDBJ databases">
        <title>Legionella sp,whole genome shotgun sequence.</title>
        <authorList>
            <person name="Wu H."/>
        </authorList>
    </citation>
    <scope>NUCLEOTIDE SEQUENCE [LARGE SCALE GENOMIC DNA]</scope>
    <source>
        <strain evidence="3">km714</strain>
    </source>
</reference>
<dbReference type="PROSITE" id="PS50007">
    <property type="entry name" value="PIPLC_X_DOMAIN"/>
    <property type="match status" value="1"/>
</dbReference>
<sequence length="239" mass="27413">MEIARVIAHRGASAYTPENTMAAFNKALSLGSRFIEFDVMLSEDGNPFIFHDDNLERTTNGRGEFGRMRSEQVRSLDAGTWFSRRFHNEKIPSLQETLQWFSAAKIQANIEIKPHPGQFEPVTIAVLSHLNQYWPSDLELPLLSSFDRDALYLCRSIAPEIPLALLLHEWQDNWLQHAKELQCMSVNLNKCILTKARVAEIKQQGYKVYAYTVNHKRQALKLFAWGVDAVFSDYPDLLS</sequence>
<feature type="domain" description="GP-PDE" evidence="1">
    <location>
        <begin position="4"/>
        <end position="239"/>
    </location>
</feature>
<dbReference type="InterPro" id="IPR017946">
    <property type="entry name" value="PLC-like_Pdiesterase_TIM-brl"/>
</dbReference>
<organism evidence="2 3">
    <name type="scientific">Legionella septentrionalis</name>
    <dbReference type="NCBI Taxonomy" id="2498109"/>
    <lineage>
        <taxon>Bacteria</taxon>
        <taxon>Pseudomonadati</taxon>
        <taxon>Pseudomonadota</taxon>
        <taxon>Gammaproteobacteria</taxon>
        <taxon>Legionellales</taxon>
        <taxon>Legionellaceae</taxon>
        <taxon>Legionella</taxon>
    </lineage>
</organism>
<evidence type="ECO:0000259" key="1">
    <source>
        <dbReference type="PROSITE" id="PS51704"/>
    </source>
</evidence>
<dbReference type="Gene3D" id="3.20.20.190">
    <property type="entry name" value="Phosphatidylinositol (PI) phosphodiesterase"/>
    <property type="match status" value="1"/>
</dbReference>
<dbReference type="EMBL" id="RZGR01000007">
    <property type="protein sequence ID" value="RUQ89478.1"/>
    <property type="molecule type" value="Genomic_DNA"/>
</dbReference>
<dbReference type="PROSITE" id="PS51704">
    <property type="entry name" value="GP_PDE"/>
    <property type="match status" value="1"/>
</dbReference>
<dbReference type="EC" id="3.1.4.46" evidence="2"/>
<gene>
    <name evidence="2" type="ORF">EKM59_03510</name>
</gene>
<proteinExistence type="predicted"/>
<comment type="caution">
    <text evidence="2">The sequence shown here is derived from an EMBL/GenBank/DDBJ whole genome shotgun (WGS) entry which is preliminary data.</text>
</comment>
<dbReference type="AlphaFoldDB" id="A0A433JKN9"/>
<keyword evidence="3" id="KW-1185">Reference proteome</keyword>
<dbReference type="InterPro" id="IPR030395">
    <property type="entry name" value="GP_PDE_dom"/>
</dbReference>
<protein>
    <submittedName>
        <fullName evidence="2">Glycerophosphodiester phosphodiesterase</fullName>
        <ecNumber evidence="2">3.1.4.46</ecNumber>
    </submittedName>
</protein>
<dbReference type="NCBIfam" id="NF006989">
    <property type="entry name" value="PRK09454.1"/>
    <property type="match status" value="1"/>
</dbReference>